<reference evidence="9" key="1">
    <citation type="journal article" date="2010" name="Insect Mol. Biol.">
        <title>The draft genome sequence of Arsenophonus nasoniae, son-killer bacterium of Nasonia vitripennis, reveals genes associated with virulence and symbiosis.</title>
        <authorList>
            <person name="Wilkes T."/>
            <person name="Darby A.C."/>
            <person name="Choi J."/>
            <person name="Colborne J.K."/>
            <person name="Werren J.H."/>
            <person name="Hurst G.D.D."/>
        </authorList>
    </citation>
    <scope>NUCLEOTIDE SEQUENCE</scope>
</reference>
<evidence type="ECO:0000256" key="7">
    <source>
        <dbReference type="ARBA" id="ARBA00023136"/>
    </source>
</evidence>
<evidence type="ECO:0000256" key="1">
    <source>
        <dbReference type="ARBA" id="ARBA00004429"/>
    </source>
</evidence>
<evidence type="ECO:0000256" key="3">
    <source>
        <dbReference type="ARBA" id="ARBA00021903"/>
    </source>
</evidence>
<keyword evidence="15" id="KW-1185">Reference proteome</keyword>
<dbReference type="EMBL" id="CP123498">
    <property type="protein sequence ID" value="WGL96643.1"/>
    <property type="molecule type" value="Genomic_DNA"/>
</dbReference>
<feature type="transmembrane region" description="Helical" evidence="8">
    <location>
        <begin position="16"/>
        <end position="34"/>
    </location>
</feature>
<dbReference type="RefSeq" id="WP_026823704.1">
    <property type="nucleotide sequence ID" value="NZ_CP038613.1"/>
</dbReference>
<dbReference type="AlphaFoldDB" id="D2U149"/>
<keyword evidence="6 8" id="KW-1133">Transmembrane helix</keyword>
<dbReference type="EMBL" id="CP123504">
    <property type="protein sequence ID" value="WGM00260.1"/>
    <property type="molecule type" value="Genomic_DNA"/>
</dbReference>
<dbReference type="GO" id="GO:0016036">
    <property type="term" value="P:cellular response to phosphate starvation"/>
    <property type="evidence" value="ECO:0007669"/>
    <property type="project" value="InterPro"/>
</dbReference>
<reference evidence="10 14" key="2">
    <citation type="submission" date="2019-03" db="EMBL/GenBank/DDBJ databases">
        <title>Long-read sequencing reveals hyperdense prophage content in a complex bacterial symbiont genome.</title>
        <authorList>
            <person name="Frost C.L."/>
            <person name="Siozios S."/>
            <person name="Nadal-Jimenez P."/>
            <person name="Brockhurst M.A."/>
            <person name="King K.C."/>
            <person name="Darby A.C."/>
            <person name="Hurst G.D.D."/>
        </authorList>
    </citation>
    <scope>NUCLEOTIDE SEQUENCE [LARGE SCALE GENOMIC DNA]</scope>
    <source>
        <strain evidence="10 14">FIN</strain>
    </source>
</reference>
<keyword evidence="4" id="KW-1003">Cell membrane</keyword>
<evidence type="ECO:0000256" key="8">
    <source>
        <dbReference type="SAM" id="Phobius"/>
    </source>
</evidence>
<dbReference type="InterPro" id="IPR020948">
    <property type="entry name" value="P_starv_induced_PsiE-like"/>
</dbReference>
<evidence type="ECO:0000313" key="13">
    <source>
        <dbReference type="EMBL" id="WGM04194.1"/>
    </source>
</evidence>
<evidence type="ECO:0000313" key="14">
    <source>
        <dbReference type="Proteomes" id="UP000295134"/>
    </source>
</evidence>
<evidence type="ECO:0000256" key="2">
    <source>
        <dbReference type="ARBA" id="ARBA00005632"/>
    </source>
</evidence>
<proteinExistence type="inferred from homology"/>
<dbReference type="PANTHER" id="PTHR37819">
    <property type="entry name" value="PROTEIN PSIE"/>
    <property type="match status" value="1"/>
</dbReference>
<dbReference type="InterPro" id="IPR009315">
    <property type="entry name" value="P_starv_induced_PsiE"/>
</dbReference>
<dbReference type="Proteomes" id="UP000295134">
    <property type="component" value="Chromosome"/>
</dbReference>
<dbReference type="PIRSF" id="PIRSF029598">
    <property type="entry name" value="PsiE"/>
    <property type="match status" value="1"/>
</dbReference>
<dbReference type="EMBL" id="CP123523">
    <property type="protein sequence ID" value="WGM04194.1"/>
    <property type="molecule type" value="Genomic_DNA"/>
</dbReference>
<dbReference type="Proteomes" id="UP001177595">
    <property type="component" value="Chromosome"/>
</dbReference>
<dbReference type="EMBL" id="CP038613">
    <property type="protein sequence ID" value="QBY43853.1"/>
    <property type="molecule type" value="Genomic_DNA"/>
</dbReference>
<sequence>MKITKYNINISRLRHYILNFSSLILAILLVFFLASKTYLLTLLFSINLAPPSYYLLENIFTCIFYFPFITLMIKYFQSKNYFPLRYFIYIGITTIIYLIIIFYKSATDIIIYNEAILLLVLALYFTNTEKIKYKP</sequence>
<comment type="similarity">
    <text evidence="2">Belongs to the PsiE family.</text>
</comment>
<keyword evidence="7 8" id="KW-0472">Membrane</keyword>
<keyword evidence="5 8" id="KW-0812">Transmembrane</keyword>
<evidence type="ECO:0000313" key="10">
    <source>
        <dbReference type="EMBL" id="QBY43853.1"/>
    </source>
</evidence>
<evidence type="ECO:0000313" key="11">
    <source>
        <dbReference type="EMBL" id="WGL96643.1"/>
    </source>
</evidence>
<accession>D2U149</accession>
<dbReference type="KEGG" id="ans:ArsFIN_24250"/>
<evidence type="ECO:0000313" key="15">
    <source>
        <dbReference type="Proteomes" id="UP001177592"/>
    </source>
</evidence>
<dbReference type="Proteomes" id="UP001177597">
    <property type="component" value="Chromosome"/>
</dbReference>
<protein>
    <recommendedName>
        <fullName evidence="3">Protein PsiE</fullName>
    </recommendedName>
</protein>
<reference evidence="11" key="3">
    <citation type="submission" date="2023-04" db="EMBL/GenBank/DDBJ databases">
        <title>Genome dynamics across the evolutionary transition to endosymbiosis.</title>
        <authorList>
            <person name="Siozios S."/>
            <person name="Nadal-Jimenez P."/>
            <person name="Azagi T."/>
            <person name="Sprong H."/>
            <person name="Frost C.L."/>
            <person name="Parratt S.R."/>
            <person name="Taylor G."/>
            <person name="Brettell L."/>
            <person name="Lew K.C."/>
            <person name="Croft L."/>
            <person name="King K.C."/>
            <person name="Brockhurst M.A."/>
            <person name="Hypsa V."/>
            <person name="Novakova E."/>
            <person name="Darby A.C."/>
            <person name="Hurst G.D.D."/>
        </authorList>
    </citation>
    <scope>NUCLEOTIDE SEQUENCE</scope>
    <source>
        <strain evidence="11">AIh</strain>
        <strain evidence="13">ANv_CAN</strain>
        <strain evidence="12">APv</strain>
    </source>
</reference>
<dbReference type="GeneID" id="96877468"/>
<dbReference type="EMBL" id="FN545230">
    <property type="protein sequence ID" value="CBA74374.1"/>
    <property type="molecule type" value="Genomic_DNA"/>
</dbReference>
<dbReference type="GO" id="GO:0005886">
    <property type="term" value="C:plasma membrane"/>
    <property type="evidence" value="ECO:0007669"/>
    <property type="project" value="UniProtKB-SubCell"/>
</dbReference>
<evidence type="ECO:0000256" key="4">
    <source>
        <dbReference type="ARBA" id="ARBA00022475"/>
    </source>
</evidence>
<feature type="transmembrane region" description="Helical" evidence="8">
    <location>
        <begin position="54"/>
        <end position="74"/>
    </location>
</feature>
<evidence type="ECO:0000313" key="9">
    <source>
        <dbReference type="EMBL" id="CBA74374.1"/>
    </source>
</evidence>
<dbReference type="PANTHER" id="PTHR37819:SF1">
    <property type="entry name" value="PROTEIN PSIE"/>
    <property type="match status" value="1"/>
</dbReference>
<evidence type="ECO:0000313" key="12">
    <source>
        <dbReference type="EMBL" id="WGM00260.1"/>
    </source>
</evidence>
<evidence type="ECO:0000256" key="6">
    <source>
        <dbReference type="ARBA" id="ARBA00022989"/>
    </source>
</evidence>
<gene>
    <name evidence="10" type="primary">psiE_1</name>
    <name evidence="9" type="ORF">ARN_22540</name>
    <name evidence="10" type="ORF">ArsFIN_24250</name>
    <name evidence="11" type="ORF">QE207_08965</name>
    <name evidence="12" type="ORF">QE210_10215</name>
    <name evidence="13" type="ORF">QE258_11045</name>
</gene>
<dbReference type="Proteomes" id="UP001177592">
    <property type="component" value="Chromosome"/>
</dbReference>
<dbReference type="Pfam" id="PF06146">
    <property type="entry name" value="PsiE"/>
    <property type="match status" value="1"/>
</dbReference>
<name>D2U149_9GAMM</name>
<feature type="transmembrane region" description="Helical" evidence="8">
    <location>
        <begin position="86"/>
        <end position="103"/>
    </location>
</feature>
<feature type="transmembrane region" description="Helical" evidence="8">
    <location>
        <begin position="109"/>
        <end position="126"/>
    </location>
</feature>
<evidence type="ECO:0000256" key="5">
    <source>
        <dbReference type="ARBA" id="ARBA00022692"/>
    </source>
</evidence>
<organism evidence="9">
    <name type="scientific">Arsenophonus nasoniae</name>
    <name type="common">son-killer infecting Nasonia vitripennis</name>
    <dbReference type="NCBI Taxonomy" id="638"/>
    <lineage>
        <taxon>Bacteria</taxon>
        <taxon>Pseudomonadati</taxon>
        <taxon>Pseudomonadota</taxon>
        <taxon>Gammaproteobacteria</taxon>
        <taxon>Enterobacterales</taxon>
        <taxon>Morganellaceae</taxon>
        <taxon>Arsenophonus</taxon>
    </lineage>
</organism>
<comment type="subcellular location">
    <subcellularLocation>
        <location evidence="1">Cell inner membrane</location>
        <topology evidence="1">Multi-pass membrane protein</topology>
    </subcellularLocation>
</comment>